<sequence>MEASMPLVSPEDRPVPPPASVPEPIETGIERNSELCYFCGQTMYVVERISAEAKFFHRSCFTCHHCGITLRLGGYTFDKNTGKFYCELHSEELLLPNGLKPSPSCEVNRNALLETDEENESSSKDSTPSPSDDEYFLDSAPSLKQSLKHNEQAQQIEEQSEEPQKSKTSTEAAAPTEEEVEEAIPCPVPKPRHSRESASSFELSQPVAKPRMVLLKPNKPSSPVPGVEISKPDPDSRLKLSLRKLQLSNEEKNELGNLQSFGADSDSETPGGSSSCSSSSANAGGPPKQEGLDGQEEEGYWSGSTPSFLREKRNRLCFKRKEMPNGQPRARSKFSPWNLSSPRISRDTRLSVHVSHPESVETTFRDIHSTSEDGVDEDDDEDDMFASDDSDLFDRQFQTVPSDPVEAEKQELKRMKTLARRAKMSELHRFRKAQSIQRRLEEIEVSFKDLEEKGVVLERHLRGEAANSGSPDTIEQWIQLVHEKNALVSEESDLMVASRQLELEDKHSTLNQEYRKYMELKDKTPEQQSEEDRLFQEIIEVVEMRNSLVTFLEEKRLKEISEKEEAFSIMEAKRQSLAEYQVQWA</sequence>
<proteinExistence type="predicted"/>
<feature type="domain" description="LIM zinc-binding" evidence="9">
    <location>
        <begin position="34"/>
        <end position="96"/>
    </location>
</feature>
<evidence type="ECO:0000259" key="9">
    <source>
        <dbReference type="PROSITE" id="PS50023"/>
    </source>
</evidence>
<name>A0A1A8HMB3_9TELE</name>
<evidence type="ECO:0000256" key="1">
    <source>
        <dbReference type="ARBA" id="ARBA00004370"/>
    </source>
</evidence>
<organism evidence="11">
    <name type="scientific">Nothobranchius korthausae</name>
    <dbReference type="NCBI Taxonomy" id="1143690"/>
    <lineage>
        <taxon>Eukaryota</taxon>
        <taxon>Metazoa</taxon>
        <taxon>Chordata</taxon>
        <taxon>Craniata</taxon>
        <taxon>Vertebrata</taxon>
        <taxon>Euteleostomi</taxon>
        <taxon>Actinopterygii</taxon>
        <taxon>Neopterygii</taxon>
        <taxon>Teleostei</taxon>
        <taxon>Neoteleostei</taxon>
        <taxon>Acanthomorphata</taxon>
        <taxon>Ovalentaria</taxon>
        <taxon>Atherinomorphae</taxon>
        <taxon>Cyprinodontiformes</taxon>
        <taxon>Nothobranchiidae</taxon>
        <taxon>Nothobranchius</taxon>
    </lineage>
</organism>
<reference evidence="11" key="2">
    <citation type="submission" date="2016-06" db="EMBL/GenBank/DDBJ databases">
        <title>The genome of a short-lived fish provides insights into sex chromosome evolution and the genetic control of aging.</title>
        <authorList>
            <person name="Reichwald K."/>
            <person name="Felder M."/>
            <person name="Petzold A."/>
            <person name="Koch P."/>
            <person name="Groth M."/>
            <person name="Platzer M."/>
        </authorList>
    </citation>
    <scope>NUCLEOTIDE SEQUENCE</scope>
    <source>
        <tissue evidence="11">Brain</tissue>
    </source>
</reference>
<dbReference type="SMART" id="SM01203">
    <property type="entry name" value="DUF3585"/>
    <property type="match status" value="1"/>
</dbReference>
<keyword evidence="4 6" id="KW-0440">LIM domain</keyword>
<dbReference type="PROSITE" id="PS00478">
    <property type="entry name" value="LIM_DOMAIN_1"/>
    <property type="match status" value="1"/>
</dbReference>
<dbReference type="GO" id="GO:0046872">
    <property type="term" value="F:metal ion binding"/>
    <property type="evidence" value="ECO:0007669"/>
    <property type="project" value="UniProtKB-KW"/>
</dbReference>
<keyword evidence="5" id="KW-0472">Membrane</keyword>
<protein>
    <submittedName>
        <fullName evidence="11">Microtubule associated monoxygenase, calponin and LIM domain containing 1</fullName>
    </submittedName>
</protein>
<dbReference type="InterPro" id="IPR022735">
    <property type="entry name" value="bMERB_dom"/>
</dbReference>
<evidence type="ECO:0000256" key="7">
    <source>
        <dbReference type="SAM" id="Coils"/>
    </source>
</evidence>
<evidence type="ECO:0000256" key="3">
    <source>
        <dbReference type="ARBA" id="ARBA00022833"/>
    </source>
</evidence>
<evidence type="ECO:0000256" key="5">
    <source>
        <dbReference type="ARBA" id="ARBA00023136"/>
    </source>
</evidence>
<evidence type="ECO:0000256" key="2">
    <source>
        <dbReference type="ARBA" id="ARBA00022723"/>
    </source>
</evidence>
<evidence type="ECO:0000313" key="11">
    <source>
        <dbReference type="EMBL" id="SBQ84576.1"/>
    </source>
</evidence>
<comment type="subcellular location">
    <subcellularLocation>
        <location evidence="1">Membrane</location>
    </subcellularLocation>
</comment>
<accession>A0A1A8HMB3</accession>
<dbReference type="SUPFAM" id="SSF57716">
    <property type="entry name" value="Glucocorticoid receptor-like (DNA-binding domain)"/>
    <property type="match status" value="2"/>
</dbReference>
<feature type="domain" description="BMERB" evidence="10">
    <location>
        <begin position="420"/>
        <end position="568"/>
    </location>
</feature>
<dbReference type="CDD" id="cd09439">
    <property type="entry name" value="LIM_Mical"/>
    <property type="match status" value="1"/>
</dbReference>
<evidence type="ECO:0000256" key="4">
    <source>
        <dbReference type="ARBA" id="ARBA00023038"/>
    </source>
</evidence>
<dbReference type="AlphaFoldDB" id="A0A1A8HMB3"/>
<dbReference type="Gene3D" id="2.10.110.10">
    <property type="entry name" value="Cysteine Rich Protein"/>
    <property type="match status" value="1"/>
</dbReference>
<dbReference type="Pfam" id="PF00412">
    <property type="entry name" value="LIM"/>
    <property type="match status" value="1"/>
</dbReference>
<dbReference type="Pfam" id="PF12130">
    <property type="entry name" value="bMERB_dom"/>
    <property type="match status" value="1"/>
</dbReference>
<feature type="compositionally biased region" description="Low complexity" evidence="8">
    <location>
        <begin position="268"/>
        <end position="285"/>
    </location>
</feature>
<feature type="region of interest" description="Disordered" evidence="8">
    <location>
        <begin position="113"/>
        <end position="388"/>
    </location>
</feature>
<dbReference type="InterPro" id="IPR001781">
    <property type="entry name" value="Znf_LIM"/>
</dbReference>
<evidence type="ECO:0000259" key="10">
    <source>
        <dbReference type="PROSITE" id="PS51848"/>
    </source>
</evidence>
<dbReference type="SMART" id="SM00132">
    <property type="entry name" value="LIM"/>
    <property type="match status" value="1"/>
</dbReference>
<dbReference type="EMBL" id="HAEC01016355">
    <property type="protein sequence ID" value="SBQ84576.1"/>
    <property type="molecule type" value="Transcribed_RNA"/>
</dbReference>
<feature type="coiled-coil region" evidence="7">
    <location>
        <begin position="405"/>
        <end position="453"/>
    </location>
</feature>
<gene>
    <name evidence="11" type="primary">MICAL1</name>
</gene>
<evidence type="ECO:0000256" key="6">
    <source>
        <dbReference type="PROSITE-ProRule" id="PRU00125"/>
    </source>
</evidence>
<dbReference type="PANTHER" id="PTHR23167">
    <property type="entry name" value="CALPONIN HOMOLOGY DOMAIN-CONTAINING PROTEIN DDB_G0272472-RELATED"/>
    <property type="match status" value="1"/>
</dbReference>
<dbReference type="PANTHER" id="PTHR23167:SF35">
    <property type="entry name" value="[F-ACTIN]-MONOOXYGENASE MICAL1"/>
    <property type="match status" value="1"/>
</dbReference>
<feature type="compositionally biased region" description="Acidic residues" evidence="8">
    <location>
        <begin position="373"/>
        <end position="388"/>
    </location>
</feature>
<keyword evidence="2 6" id="KW-0479">Metal-binding</keyword>
<keyword evidence="7" id="KW-0175">Coiled coil</keyword>
<keyword evidence="3 6" id="KW-0862">Zinc</keyword>
<reference evidence="11" key="1">
    <citation type="submission" date="2016-05" db="EMBL/GenBank/DDBJ databases">
        <authorList>
            <person name="Lavstsen T."/>
            <person name="Jespersen J.S."/>
        </authorList>
    </citation>
    <scope>NUCLEOTIDE SEQUENCE</scope>
    <source>
        <tissue evidence="11">Brain</tissue>
    </source>
</reference>
<dbReference type="PROSITE" id="PS50023">
    <property type="entry name" value="LIM_DOMAIN_2"/>
    <property type="match status" value="1"/>
</dbReference>
<feature type="compositionally biased region" description="Basic and acidic residues" evidence="8">
    <location>
        <begin position="344"/>
        <end position="371"/>
    </location>
</feature>
<evidence type="ECO:0000256" key="8">
    <source>
        <dbReference type="SAM" id="MobiDB-lite"/>
    </source>
</evidence>
<dbReference type="InterPro" id="IPR050540">
    <property type="entry name" value="F-actin_Monoox_Mical"/>
</dbReference>
<dbReference type="PROSITE" id="PS51848">
    <property type="entry name" value="BMERB"/>
    <property type="match status" value="1"/>
</dbReference>